<comment type="caution">
    <text evidence="3">The sequence shown here is derived from an EMBL/GenBank/DDBJ whole genome shotgun (WGS) entry which is preliminary data.</text>
</comment>
<dbReference type="InterPro" id="IPR023848">
    <property type="entry name" value="TasA"/>
</dbReference>
<sequence length="274" mass="30591">MRKKRTRKHLTSNNKTATVIQLFIIWCCILIAGTYFNTHTNASFNDIEEINGKLHVNWEQDDVKDPPPEEEYWDKSSLKFSGDNAEYGFCERDVSGLLSGIINGGGGDMNGESEYDVHYHQEKDPNKNRLGDVVYTGVIQPLKSGESTILKFEPDNLSDLEPGKYKFKAYQRPGHGDPNNETPDGPLMEIWGNKAITITQDDINSCIASYTQAEQSNKSASEQINNNTGKKAVDEGVEHTEKSKNTDAEDAGQGPNNQANTENTTDFYDEKNAD</sequence>
<proteinExistence type="predicted"/>
<evidence type="ECO:0000313" key="4">
    <source>
        <dbReference type="Proteomes" id="UP001519328"/>
    </source>
</evidence>
<protein>
    <submittedName>
        <fullName evidence="3">YqxM protein</fullName>
    </submittedName>
</protein>
<gene>
    <name evidence="3" type="ORF">J2Z82_001114</name>
</gene>
<feature type="compositionally biased region" description="Polar residues" evidence="1">
    <location>
        <begin position="254"/>
        <end position="266"/>
    </location>
</feature>
<feature type="region of interest" description="Disordered" evidence="1">
    <location>
        <begin position="215"/>
        <end position="274"/>
    </location>
</feature>
<dbReference type="NCBIfam" id="TIGR04087">
    <property type="entry name" value="YqxM_for_SipW"/>
    <property type="match status" value="1"/>
</dbReference>
<evidence type="ECO:0000256" key="1">
    <source>
        <dbReference type="SAM" id="MobiDB-lite"/>
    </source>
</evidence>
<organism evidence="3 4">
    <name type="scientific">Virgibacillus litoralis</name>
    <dbReference type="NCBI Taxonomy" id="578221"/>
    <lineage>
        <taxon>Bacteria</taxon>
        <taxon>Bacillati</taxon>
        <taxon>Bacillota</taxon>
        <taxon>Bacilli</taxon>
        <taxon>Bacillales</taxon>
        <taxon>Bacillaceae</taxon>
        <taxon>Virgibacillus</taxon>
    </lineage>
</organism>
<feature type="compositionally biased region" description="Polar residues" evidence="1">
    <location>
        <begin position="215"/>
        <end position="229"/>
    </location>
</feature>
<dbReference type="Proteomes" id="UP001519328">
    <property type="component" value="Unassembled WGS sequence"/>
</dbReference>
<dbReference type="EMBL" id="JAGGKK010000004">
    <property type="protein sequence ID" value="MBP1948183.1"/>
    <property type="molecule type" value="Genomic_DNA"/>
</dbReference>
<dbReference type="RefSeq" id="WP_209479766.1">
    <property type="nucleotide sequence ID" value="NZ_JAGGKK010000004.1"/>
</dbReference>
<evidence type="ECO:0000313" key="3">
    <source>
        <dbReference type="EMBL" id="MBP1948183.1"/>
    </source>
</evidence>
<feature type="transmembrane region" description="Helical" evidence="2">
    <location>
        <begin position="16"/>
        <end position="36"/>
    </location>
</feature>
<feature type="compositionally biased region" description="Basic and acidic residues" evidence="1">
    <location>
        <begin position="231"/>
        <end position="247"/>
    </location>
</feature>
<name>A0ABS4HBE7_9BACI</name>
<keyword evidence="2" id="KW-1133">Transmembrane helix</keyword>
<evidence type="ECO:0000256" key="2">
    <source>
        <dbReference type="SAM" id="Phobius"/>
    </source>
</evidence>
<keyword evidence="4" id="KW-1185">Reference proteome</keyword>
<accession>A0ABS4HBE7</accession>
<keyword evidence="2" id="KW-0472">Membrane</keyword>
<reference evidence="3 4" key="1">
    <citation type="submission" date="2021-03" db="EMBL/GenBank/DDBJ databases">
        <title>Genomic Encyclopedia of Type Strains, Phase IV (KMG-IV): sequencing the most valuable type-strain genomes for metagenomic binning, comparative biology and taxonomic classification.</title>
        <authorList>
            <person name="Goeker M."/>
        </authorList>
    </citation>
    <scope>NUCLEOTIDE SEQUENCE [LARGE SCALE GENOMIC DNA]</scope>
    <source>
        <strain evidence="3 4">DSM 21085</strain>
    </source>
</reference>
<keyword evidence="2" id="KW-0812">Transmembrane</keyword>